<organism evidence="5 6">
    <name type="scientific">Planomicrobium stackebrandtii</name>
    <dbReference type="NCBI Taxonomy" id="253160"/>
    <lineage>
        <taxon>Bacteria</taxon>
        <taxon>Bacillati</taxon>
        <taxon>Bacillota</taxon>
        <taxon>Bacilli</taxon>
        <taxon>Bacillales</taxon>
        <taxon>Caryophanaceae</taxon>
        <taxon>Planomicrobium</taxon>
    </lineage>
</organism>
<dbReference type="PRINTS" id="PR00778">
    <property type="entry name" value="HTHARSR"/>
</dbReference>
<dbReference type="InterPro" id="IPR036388">
    <property type="entry name" value="WH-like_DNA-bd_sf"/>
</dbReference>
<dbReference type="Pfam" id="PF01022">
    <property type="entry name" value="HTH_5"/>
    <property type="match status" value="1"/>
</dbReference>
<dbReference type="CDD" id="cd00090">
    <property type="entry name" value="HTH_ARSR"/>
    <property type="match status" value="1"/>
</dbReference>
<keyword evidence="2" id="KW-0238">DNA-binding</keyword>
<evidence type="ECO:0000256" key="1">
    <source>
        <dbReference type="ARBA" id="ARBA00023015"/>
    </source>
</evidence>
<dbReference type="Gene3D" id="1.10.10.10">
    <property type="entry name" value="Winged helix-like DNA-binding domain superfamily/Winged helix DNA-binding domain"/>
    <property type="match status" value="1"/>
</dbReference>
<dbReference type="SMART" id="SM00418">
    <property type="entry name" value="HTH_ARSR"/>
    <property type="match status" value="1"/>
</dbReference>
<protein>
    <submittedName>
        <fullName evidence="5">ArsR family transcriptional regulator</fullName>
    </submittedName>
</protein>
<dbReference type="InterPro" id="IPR051081">
    <property type="entry name" value="HTH_MetalResp_TranReg"/>
</dbReference>
<dbReference type="NCBIfam" id="NF033788">
    <property type="entry name" value="HTH_metalloreg"/>
    <property type="match status" value="1"/>
</dbReference>
<keyword evidence="3" id="KW-0804">Transcription</keyword>
<proteinExistence type="predicted"/>
<dbReference type="PROSITE" id="PS50987">
    <property type="entry name" value="HTH_ARSR_2"/>
    <property type="match status" value="1"/>
</dbReference>
<dbReference type="InterPro" id="IPR001845">
    <property type="entry name" value="HTH_ArsR_DNA-bd_dom"/>
</dbReference>
<dbReference type="EMBL" id="JAUSWB010000001">
    <property type="protein sequence ID" value="MDQ0427289.1"/>
    <property type="molecule type" value="Genomic_DNA"/>
</dbReference>
<accession>A0ABU0GPK2</accession>
<evidence type="ECO:0000313" key="6">
    <source>
        <dbReference type="Proteomes" id="UP001241988"/>
    </source>
</evidence>
<evidence type="ECO:0000256" key="2">
    <source>
        <dbReference type="ARBA" id="ARBA00023125"/>
    </source>
</evidence>
<evidence type="ECO:0000259" key="4">
    <source>
        <dbReference type="PROSITE" id="PS50987"/>
    </source>
</evidence>
<reference evidence="5 6" key="1">
    <citation type="submission" date="2023-07" db="EMBL/GenBank/DDBJ databases">
        <title>Genomic Encyclopedia of Type Strains, Phase IV (KMG-IV): sequencing the most valuable type-strain genomes for metagenomic binning, comparative biology and taxonomic classification.</title>
        <authorList>
            <person name="Goeker M."/>
        </authorList>
    </citation>
    <scope>NUCLEOTIDE SEQUENCE [LARGE SCALE GENOMIC DNA]</scope>
    <source>
        <strain evidence="5 6">DSM 16419</strain>
    </source>
</reference>
<dbReference type="SUPFAM" id="SSF46785">
    <property type="entry name" value="Winged helix' DNA-binding domain"/>
    <property type="match status" value="1"/>
</dbReference>
<keyword evidence="6" id="KW-1185">Reference proteome</keyword>
<dbReference type="RefSeq" id="WP_142829586.1">
    <property type="nucleotide sequence ID" value="NZ_JAUSWB010000001.1"/>
</dbReference>
<dbReference type="InterPro" id="IPR011991">
    <property type="entry name" value="ArsR-like_HTH"/>
</dbReference>
<dbReference type="PANTHER" id="PTHR33154:SF18">
    <property type="entry name" value="ARSENICAL RESISTANCE OPERON REPRESSOR"/>
    <property type="match status" value="1"/>
</dbReference>
<evidence type="ECO:0000256" key="3">
    <source>
        <dbReference type="ARBA" id="ARBA00023163"/>
    </source>
</evidence>
<dbReference type="PANTHER" id="PTHR33154">
    <property type="entry name" value="TRANSCRIPTIONAL REGULATOR, ARSR FAMILY"/>
    <property type="match status" value="1"/>
</dbReference>
<sequence>MAQQLEHTAAIHTTYEVYAQKFKALADPKRLELLKLIGQKGSVCVCDLVDEMAMPQSKLSYHLKILLNASLVTKETKGTWSYYALENTELERLLPEELVHTIRS</sequence>
<dbReference type="InterPro" id="IPR036390">
    <property type="entry name" value="WH_DNA-bd_sf"/>
</dbReference>
<comment type="caution">
    <text evidence="5">The sequence shown here is derived from an EMBL/GenBank/DDBJ whole genome shotgun (WGS) entry which is preliminary data.</text>
</comment>
<dbReference type="Proteomes" id="UP001241988">
    <property type="component" value="Unassembled WGS sequence"/>
</dbReference>
<gene>
    <name evidence="5" type="ORF">QOZ98_000114</name>
</gene>
<name>A0ABU0GPK2_9BACL</name>
<feature type="domain" description="HTH arsR-type" evidence="4">
    <location>
        <begin position="11"/>
        <end position="104"/>
    </location>
</feature>
<evidence type="ECO:0000313" key="5">
    <source>
        <dbReference type="EMBL" id="MDQ0427289.1"/>
    </source>
</evidence>
<keyword evidence="1" id="KW-0805">Transcription regulation</keyword>